<keyword evidence="2" id="KW-0804">Transcription</keyword>
<protein>
    <submittedName>
        <fullName evidence="6">Anti-sigma factor RsiW</fullName>
    </submittedName>
</protein>
<accession>A0A7W7CHV8</accession>
<evidence type="ECO:0000256" key="1">
    <source>
        <dbReference type="ARBA" id="ARBA00023015"/>
    </source>
</evidence>
<feature type="region of interest" description="Disordered" evidence="3">
    <location>
        <begin position="57"/>
        <end position="131"/>
    </location>
</feature>
<organism evidence="6 7">
    <name type="scientific">Crossiella cryophila</name>
    <dbReference type="NCBI Taxonomy" id="43355"/>
    <lineage>
        <taxon>Bacteria</taxon>
        <taxon>Bacillati</taxon>
        <taxon>Actinomycetota</taxon>
        <taxon>Actinomycetes</taxon>
        <taxon>Pseudonocardiales</taxon>
        <taxon>Pseudonocardiaceae</taxon>
        <taxon>Crossiella</taxon>
    </lineage>
</organism>
<feature type="region of interest" description="Disordered" evidence="3">
    <location>
        <begin position="179"/>
        <end position="226"/>
    </location>
</feature>
<evidence type="ECO:0000259" key="5">
    <source>
        <dbReference type="Pfam" id="PF13490"/>
    </source>
</evidence>
<feature type="compositionally biased region" description="Pro residues" evidence="3">
    <location>
        <begin position="93"/>
        <end position="129"/>
    </location>
</feature>
<feature type="compositionally biased region" description="Polar residues" evidence="3">
    <location>
        <begin position="214"/>
        <end position="226"/>
    </location>
</feature>
<name>A0A7W7CHV8_9PSEU</name>
<dbReference type="AlphaFoldDB" id="A0A7W7CHV8"/>
<evidence type="ECO:0000256" key="4">
    <source>
        <dbReference type="SAM" id="Phobius"/>
    </source>
</evidence>
<reference evidence="6 7" key="1">
    <citation type="submission" date="2020-08" db="EMBL/GenBank/DDBJ databases">
        <title>Sequencing the genomes of 1000 actinobacteria strains.</title>
        <authorList>
            <person name="Klenk H.-P."/>
        </authorList>
    </citation>
    <scope>NUCLEOTIDE SEQUENCE [LARGE SCALE GENOMIC DNA]</scope>
    <source>
        <strain evidence="6 7">DSM 44230</strain>
    </source>
</reference>
<keyword evidence="4" id="KW-1133">Transmembrane helix</keyword>
<feature type="domain" description="Putative zinc-finger" evidence="5">
    <location>
        <begin position="10"/>
        <end position="37"/>
    </location>
</feature>
<comment type="caution">
    <text evidence="6">The sequence shown here is derived from an EMBL/GenBank/DDBJ whole genome shotgun (WGS) entry which is preliminary data.</text>
</comment>
<feature type="transmembrane region" description="Helical" evidence="4">
    <location>
        <begin position="153"/>
        <end position="173"/>
    </location>
</feature>
<evidence type="ECO:0000256" key="2">
    <source>
        <dbReference type="ARBA" id="ARBA00023163"/>
    </source>
</evidence>
<dbReference type="InterPro" id="IPR041916">
    <property type="entry name" value="Anti_sigma_zinc_sf"/>
</dbReference>
<keyword evidence="1" id="KW-0805">Transcription regulation</keyword>
<keyword evidence="4" id="KW-0472">Membrane</keyword>
<dbReference type="InterPro" id="IPR027383">
    <property type="entry name" value="Znf_put"/>
</dbReference>
<keyword evidence="4" id="KW-0812">Transmembrane</keyword>
<evidence type="ECO:0000313" key="6">
    <source>
        <dbReference type="EMBL" id="MBB4681538.1"/>
    </source>
</evidence>
<dbReference type="Proteomes" id="UP000533598">
    <property type="component" value="Unassembled WGS sequence"/>
</dbReference>
<feature type="compositionally biased region" description="Low complexity" evidence="3">
    <location>
        <begin position="186"/>
        <end position="198"/>
    </location>
</feature>
<dbReference type="RefSeq" id="WP_185008188.1">
    <property type="nucleotide sequence ID" value="NZ_BAAAUI010000078.1"/>
</dbReference>
<proteinExistence type="predicted"/>
<keyword evidence="7" id="KW-1185">Reference proteome</keyword>
<feature type="compositionally biased region" description="Pro residues" evidence="3">
    <location>
        <begin position="67"/>
        <end position="85"/>
    </location>
</feature>
<gene>
    <name evidence="6" type="ORF">HNR67_007656</name>
</gene>
<dbReference type="Gene3D" id="1.10.10.1320">
    <property type="entry name" value="Anti-sigma factor, zinc-finger domain"/>
    <property type="match status" value="1"/>
</dbReference>
<evidence type="ECO:0000256" key="3">
    <source>
        <dbReference type="SAM" id="MobiDB-lite"/>
    </source>
</evidence>
<dbReference type="Pfam" id="PF13490">
    <property type="entry name" value="zf-HC2"/>
    <property type="match status" value="1"/>
</dbReference>
<sequence length="326" mass="34012">MSSPPDHSDVGAYLLGVLNEADTIAFEEHLTHCSRCQDELQELLDLPDLLDTARALGQHQQQRNGAVPPPQVRPNQPRPQAPPGRPLRSVPPLARPQPGPQAPRPRQGPPPAQPRPPAFAPATPAPAPEGPDERVLAQLLDQVGARKRDRRKAVLWSLAAAACLALVLTPLVVSATTGDGRDGVALPSPILSLPSQPSTTRAPVSTGPVGPSADASTLNEETLTGSNPANNVSAILALTEKGSGVEVRMELKGISGPRRCQLVAIGKAGETFPVNSWVVPEKGYGVAGSPEPLRNTGNVALSRTDIASFEVRTMDGIGLLSIPAGG</sequence>
<dbReference type="EMBL" id="JACHMH010000001">
    <property type="protein sequence ID" value="MBB4681538.1"/>
    <property type="molecule type" value="Genomic_DNA"/>
</dbReference>
<evidence type="ECO:0000313" key="7">
    <source>
        <dbReference type="Proteomes" id="UP000533598"/>
    </source>
</evidence>